<feature type="region of interest" description="Disordered" evidence="2">
    <location>
        <begin position="12"/>
        <end position="37"/>
    </location>
</feature>
<dbReference type="Gene3D" id="2.60.120.430">
    <property type="entry name" value="Galactose-binding lectin"/>
    <property type="match status" value="1"/>
</dbReference>
<evidence type="ECO:0000259" key="3">
    <source>
        <dbReference type="Pfam" id="PF08547"/>
    </source>
</evidence>
<name>A0A2J6Q9H1_9HELO</name>
<dbReference type="InterPro" id="IPR039131">
    <property type="entry name" value="NDUFAF1"/>
</dbReference>
<dbReference type="EMBL" id="KZ613476">
    <property type="protein sequence ID" value="PMD22892.1"/>
    <property type="molecule type" value="Genomic_DNA"/>
</dbReference>
<comment type="similarity">
    <text evidence="1">Belongs to the CIA30 family.</text>
</comment>
<organism evidence="4 5">
    <name type="scientific">Hyaloscypha hepaticicola</name>
    <dbReference type="NCBI Taxonomy" id="2082293"/>
    <lineage>
        <taxon>Eukaryota</taxon>
        <taxon>Fungi</taxon>
        <taxon>Dikarya</taxon>
        <taxon>Ascomycota</taxon>
        <taxon>Pezizomycotina</taxon>
        <taxon>Leotiomycetes</taxon>
        <taxon>Helotiales</taxon>
        <taxon>Hyaloscyphaceae</taxon>
        <taxon>Hyaloscypha</taxon>
    </lineage>
</organism>
<sequence length="219" mass="24790">MSSPLSQIFLFGGDKPWSPTDWTDSDDRVRGGSSYSELTCEPSSPIAIFHGNLDTKTLGGAGFASQRTTGEDRDWDFSDYDGITLDIKQSDGKKYTLILKDELLPKSPNGREQSTVSWEYDFKGDNEGGKVFVHWNEFKPTYRGREKEDAKPLDLKHVKRLSLMMRSFFGSQEGDFSLSLTAISLFRKGERRIDEPSSHVPSMQFNTTQETTRKSADMF</sequence>
<dbReference type="STRING" id="1745343.A0A2J6Q9H1"/>
<feature type="region of interest" description="Disordered" evidence="2">
    <location>
        <begin position="193"/>
        <end position="219"/>
    </location>
</feature>
<proteinExistence type="inferred from homology"/>
<dbReference type="SUPFAM" id="SSF49785">
    <property type="entry name" value="Galactose-binding domain-like"/>
    <property type="match status" value="1"/>
</dbReference>
<evidence type="ECO:0000313" key="4">
    <source>
        <dbReference type="EMBL" id="PMD22892.1"/>
    </source>
</evidence>
<feature type="compositionally biased region" description="Polar residues" evidence="2">
    <location>
        <begin position="199"/>
        <end position="210"/>
    </location>
</feature>
<keyword evidence="4" id="KW-0830">Ubiquinone</keyword>
<dbReference type="GO" id="GO:0051082">
    <property type="term" value="F:unfolded protein binding"/>
    <property type="evidence" value="ECO:0007669"/>
    <property type="project" value="TreeGrafter"/>
</dbReference>
<feature type="domain" description="NADH:ubiquinone oxidoreductase intermediate-associated protein 30" evidence="3">
    <location>
        <begin position="18"/>
        <end position="179"/>
    </location>
</feature>
<evidence type="ECO:0000256" key="1">
    <source>
        <dbReference type="ARBA" id="ARBA00007884"/>
    </source>
</evidence>
<dbReference type="PANTHER" id="PTHR13194:SF19">
    <property type="entry name" value="NAD(P)-BINDING ROSSMANN-FOLD SUPERFAMILY PROTEIN"/>
    <property type="match status" value="1"/>
</dbReference>
<dbReference type="InterPro" id="IPR008979">
    <property type="entry name" value="Galactose-bd-like_sf"/>
</dbReference>
<evidence type="ECO:0000256" key="2">
    <source>
        <dbReference type="SAM" id="MobiDB-lite"/>
    </source>
</evidence>
<dbReference type="PANTHER" id="PTHR13194">
    <property type="entry name" value="COMPLEX I INTERMEDIATE-ASSOCIATED PROTEIN 30"/>
    <property type="match status" value="1"/>
</dbReference>
<dbReference type="GO" id="GO:0010257">
    <property type="term" value="P:NADH dehydrogenase complex assembly"/>
    <property type="evidence" value="ECO:0007669"/>
    <property type="project" value="TreeGrafter"/>
</dbReference>
<reference evidence="4 5" key="1">
    <citation type="submission" date="2016-05" db="EMBL/GenBank/DDBJ databases">
        <title>A degradative enzymes factory behind the ericoid mycorrhizal symbiosis.</title>
        <authorList>
            <consortium name="DOE Joint Genome Institute"/>
            <person name="Martino E."/>
            <person name="Morin E."/>
            <person name="Grelet G."/>
            <person name="Kuo A."/>
            <person name="Kohler A."/>
            <person name="Daghino S."/>
            <person name="Barry K."/>
            <person name="Choi C."/>
            <person name="Cichocki N."/>
            <person name="Clum A."/>
            <person name="Copeland A."/>
            <person name="Hainaut M."/>
            <person name="Haridas S."/>
            <person name="Labutti K."/>
            <person name="Lindquist E."/>
            <person name="Lipzen A."/>
            <person name="Khouja H.-R."/>
            <person name="Murat C."/>
            <person name="Ohm R."/>
            <person name="Olson A."/>
            <person name="Spatafora J."/>
            <person name="Veneault-Fourrey C."/>
            <person name="Henrissat B."/>
            <person name="Grigoriev I."/>
            <person name="Martin F."/>
            <person name="Perotto S."/>
        </authorList>
    </citation>
    <scope>NUCLEOTIDE SEQUENCE [LARGE SCALE GENOMIC DNA]</scope>
    <source>
        <strain evidence="4 5">UAMH 7357</strain>
    </source>
</reference>
<dbReference type="OrthoDB" id="426386at2759"/>
<dbReference type="Pfam" id="PF08547">
    <property type="entry name" value="CIA30"/>
    <property type="match status" value="1"/>
</dbReference>
<dbReference type="Proteomes" id="UP000235672">
    <property type="component" value="Unassembled WGS sequence"/>
</dbReference>
<evidence type="ECO:0000313" key="5">
    <source>
        <dbReference type="Proteomes" id="UP000235672"/>
    </source>
</evidence>
<keyword evidence="5" id="KW-1185">Reference proteome</keyword>
<protein>
    <submittedName>
        <fullName evidence="4">NADH:ubiquinone oxidoreductase complex I intermediate-associated protein 30</fullName>
    </submittedName>
</protein>
<dbReference type="InterPro" id="IPR013857">
    <property type="entry name" value="NADH-UbQ_OxRdtase-assoc_prot30"/>
</dbReference>
<accession>A0A2J6Q9H1</accession>
<gene>
    <name evidence="4" type="ORF">NA56DRAFT_657670</name>
</gene>
<dbReference type="AlphaFoldDB" id="A0A2J6Q9H1"/>